<dbReference type="InterPro" id="IPR002656">
    <property type="entry name" value="Acyl_transf_3_dom"/>
</dbReference>
<name>A0ABP0I8G5_9DINO</name>
<dbReference type="PANTHER" id="PTHR23028:SF53">
    <property type="entry name" value="ACYL_TRANSF_3 DOMAIN-CONTAINING PROTEIN"/>
    <property type="match status" value="1"/>
</dbReference>
<comment type="caution">
    <text evidence="1">The sequence shown here is derived from an EMBL/GenBank/DDBJ whole genome shotgun (WGS) entry which is preliminary data.</text>
</comment>
<sequence length="357" mass="39464">MYLQHLQGVRSLCAAWVLCGRFLPDEHAGIWNVGLQRASCGVDIFIVLSGFVSQWNAPHEVREACSFYLRRAVRLLPAFWLAMAWSLVLKPEAPSPRCVVLLQWSKEEAMNCPNGATATVAMLLPCWLIYPWMSSPLCKLGAKQSFVAAVVCWFLVAGLATADDRHAWLQLDGLVSTTVGFGLGVAAARVAQEAFPDGAETDPLAAKSISWIWGALADLVAATAAVLVAFVRDSSRQIKTEARTDSESFPLRCISLFAALYFLFSSAGRRGQGVVQAVLSHTSLASLGKYTLYVYLFQEPLFRSIDLVVPLQHSAEGFVFFVLLLWLIAGLYAEHVELWLLQMVYMHEIPESRDEFS</sequence>
<dbReference type="InterPro" id="IPR050879">
    <property type="entry name" value="Acyltransferase_3"/>
</dbReference>
<accession>A0ABP0I8G5</accession>
<organism evidence="1 2">
    <name type="scientific">Durusdinium trenchii</name>
    <dbReference type="NCBI Taxonomy" id="1381693"/>
    <lineage>
        <taxon>Eukaryota</taxon>
        <taxon>Sar</taxon>
        <taxon>Alveolata</taxon>
        <taxon>Dinophyceae</taxon>
        <taxon>Suessiales</taxon>
        <taxon>Symbiodiniaceae</taxon>
        <taxon>Durusdinium</taxon>
    </lineage>
</organism>
<protein>
    <submittedName>
        <fullName evidence="1">Uncharacterized protein</fullName>
    </submittedName>
</protein>
<dbReference type="EMBL" id="CAXAMN010002259">
    <property type="protein sequence ID" value="CAK8998849.1"/>
    <property type="molecule type" value="Genomic_DNA"/>
</dbReference>
<keyword evidence="2" id="KW-1185">Reference proteome</keyword>
<dbReference type="PANTHER" id="PTHR23028">
    <property type="entry name" value="ACETYLTRANSFERASE"/>
    <property type="match status" value="1"/>
</dbReference>
<evidence type="ECO:0000313" key="1">
    <source>
        <dbReference type="EMBL" id="CAK8998849.1"/>
    </source>
</evidence>
<reference evidence="1 2" key="1">
    <citation type="submission" date="2024-02" db="EMBL/GenBank/DDBJ databases">
        <authorList>
            <person name="Chen Y."/>
            <person name="Shah S."/>
            <person name="Dougan E. K."/>
            <person name="Thang M."/>
            <person name="Chan C."/>
        </authorList>
    </citation>
    <scope>NUCLEOTIDE SEQUENCE [LARGE SCALE GENOMIC DNA]</scope>
</reference>
<gene>
    <name evidence="1" type="ORF">CCMP2556_LOCUS5425</name>
</gene>
<dbReference type="Proteomes" id="UP001642484">
    <property type="component" value="Unassembled WGS sequence"/>
</dbReference>
<dbReference type="Pfam" id="PF01757">
    <property type="entry name" value="Acyl_transf_3"/>
    <property type="match status" value="1"/>
</dbReference>
<proteinExistence type="predicted"/>
<evidence type="ECO:0000313" key="2">
    <source>
        <dbReference type="Proteomes" id="UP001642484"/>
    </source>
</evidence>